<dbReference type="GeneID" id="97277417"/>
<protein>
    <submittedName>
        <fullName evidence="3">Uncharacterized protein</fullName>
    </submittedName>
</protein>
<evidence type="ECO:0000259" key="2">
    <source>
        <dbReference type="Pfam" id="PF23771"/>
    </source>
</evidence>
<reference evidence="3 4" key="1">
    <citation type="submission" date="2016-11" db="EMBL/GenBank/DDBJ databases">
        <authorList>
            <person name="Jaros S."/>
            <person name="Januszkiewicz K."/>
            <person name="Wedrychowicz H."/>
        </authorList>
    </citation>
    <scope>NUCLEOTIDE SEQUENCE [LARGE SCALE GENOMIC DNA]</scope>
    <source>
        <strain evidence="3 4">ACAM 239</strain>
    </source>
</reference>
<organism evidence="3 4">
    <name type="scientific">Vreelandella aquamarina</name>
    <dbReference type="NCBI Taxonomy" id="77097"/>
    <lineage>
        <taxon>Bacteria</taxon>
        <taxon>Pseudomonadati</taxon>
        <taxon>Pseudomonadota</taxon>
        <taxon>Gammaproteobacteria</taxon>
        <taxon>Oceanospirillales</taxon>
        <taxon>Halomonadaceae</taxon>
        <taxon>Vreelandella</taxon>
    </lineage>
</organism>
<evidence type="ECO:0000313" key="4">
    <source>
        <dbReference type="Proteomes" id="UP000185024"/>
    </source>
</evidence>
<dbReference type="EMBL" id="FSQX01000002">
    <property type="protein sequence ID" value="SIN88772.1"/>
    <property type="molecule type" value="Genomic_DNA"/>
</dbReference>
<dbReference type="InterPro" id="IPR055592">
    <property type="entry name" value="DUF7168"/>
</dbReference>
<gene>
    <name evidence="3" type="ORF">SAMN05878438_3845</name>
</gene>
<dbReference type="AlphaFoldDB" id="A0A1N6F0H3"/>
<name>A0A1N6F0H3_9GAMM</name>
<dbReference type="Pfam" id="PF10979">
    <property type="entry name" value="DUF2786"/>
    <property type="match status" value="1"/>
</dbReference>
<sequence>MSTSRILDKIQKCMSLASSDNPAEAAAALRQAQKLMEKHNLTASDLSLHTVSEAEARGASRAKSLPAWVVFLRSTIGEVFGVQVMNRYQKLGGVWQNWAVFVGIGEKPQAAQYCYEVLFRQISADRNRYKKELHPRMAPRRKSRHCDLFCESWVQAVRSKVEAIAISEQDRDVIERFKEKTYGELEKAEWREQPPASSEQEIHAIRSGREAGKAAQLFRGVGAQPAPAQIHLEEGAL</sequence>
<evidence type="ECO:0000313" key="3">
    <source>
        <dbReference type="EMBL" id="SIN88772.1"/>
    </source>
</evidence>
<dbReference type="PIRSF" id="PIRSF028111">
    <property type="entry name" value="UCP028111"/>
    <property type="match status" value="1"/>
</dbReference>
<feature type="domain" description="DUF2786" evidence="1">
    <location>
        <begin position="5"/>
        <end position="42"/>
    </location>
</feature>
<dbReference type="Pfam" id="PF23771">
    <property type="entry name" value="DUF7168"/>
    <property type="match status" value="1"/>
</dbReference>
<dbReference type="InterPro" id="IPR016868">
    <property type="entry name" value="Phage_B3_Orf5"/>
</dbReference>
<accession>A0A1N6F0H3</accession>
<evidence type="ECO:0000259" key="1">
    <source>
        <dbReference type="Pfam" id="PF10979"/>
    </source>
</evidence>
<dbReference type="Proteomes" id="UP000185024">
    <property type="component" value="Unassembled WGS sequence"/>
</dbReference>
<dbReference type="RefSeq" id="WP_074211738.1">
    <property type="nucleotide sequence ID" value="NZ_BJOI01000039.1"/>
</dbReference>
<proteinExistence type="predicted"/>
<feature type="domain" description="DUF7168" evidence="2">
    <location>
        <begin position="50"/>
        <end position="189"/>
    </location>
</feature>
<dbReference type="InterPro" id="IPR024498">
    <property type="entry name" value="DUF2786"/>
</dbReference>